<evidence type="ECO:0000313" key="2">
    <source>
        <dbReference type="EMBL" id="OGG12927.1"/>
    </source>
</evidence>
<feature type="transmembrane region" description="Helical" evidence="1">
    <location>
        <begin position="76"/>
        <end position="96"/>
    </location>
</feature>
<feature type="transmembrane region" description="Helical" evidence="1">
    <location>
        <begin position="5"/>
        <end position="26"/>
    </location>
</feature>
<feature type="transmembrane region" description="Helical" evidence="1">
    <location>
        <begin position="46"/>
        <end position="64"/>
    </location>
</feature>
<evidence type="ECO:0000256" key="1">
    <source>
        <dbReference type="SAM" id="Phobius"/>
    </source>
</evidence>
<protein>
    <recommendedName>
        <fullName evidence="4">Ferric oxidoreductase domain-containing protein</fullName>
    </recommendedName>
</protein>
<dbReference type="STRING" id="1798375.A2773_01830"/>
<accession>A0A1F5ZLF6</accession>
<dbReference type="Proteomes" id="UP000177383">
    <property type="component" value="Unassembled WGS sequence"/>
</dbReference>
<keyword evidence="1" id="KW-0472">Membrane</keyword>
<dbReference type="AlphaFoldDB" id="A0A1F5ZLF6"/>
<feature type="transmembrane region" description="Helical" evidence="1">
    <location>
        <begin position="180"/>
        <end position="201"/>
    </location>
</feature>
<keyword evidence="1" id="KW-1133">Transmembrane helix</keyword>
<feature type="transmembrane region" description="Helical" evidence="1">
    <location>
        <begin position="148"/>
        <end position="168"/>
    </location>
</feature>
<evidence type="ECO:0008006" key="4">
    <source>
        <dbReference type="Google" id="ProtNLM"/>
    </source>
</evidence>
<organism evidence="2 3">
    <name type="scientific">Candidatus Gottesmanbacteria bacterium RIFCSPHIGHO2_01_FULL_39_10</name>
    <dbReference type="NCBI Taxonomy" id="1798375"/>
    <lineage>
        <taxon>Bacteria</taxon>
        <taxon>Candidatus Gottesmaniibacteriota</taxon>
    </lineage>
</organism>
<feature type="transmembrane region" description="Helical" evidence="1">
    <location>
        <begin position="108"/>
        <end position="127"/>
    </location>
</feature>
<name>A0A1F5ZLF6_9BACT</name>
<evidence type="ECO:0000313" key="3">
    <source>
        <dbReference type="Proteomes" id="UP000177383"/>
    </source>
</evidence>
<proteinExistence type="predicted"/>
<gene>
    <name evidence="2" type="ORF">A2773_01830</name>
</gene>
<dbReference type="EMBL" id="MFJE01000068">
    <property type="protein sequence ID" value="OGG12927.1"/>
    <property type="molecule type" value="Genomic_DNA"/>
</dbReference>
<sequence length="223" mass="24968">MPQIIIWRSLGVVAAVGILIFGYFVSRFSPDQRFTLFFVNKAFGETAVVFIGISFLLGPLCKIIPLLSQHLYFRRYFGLAGFGLVLVHVVFSLLQLTSRFPIKWYIDHIWGVLAAIIATVIFSVLAYTSSNAAIKRFGGHEWKTIQRLGYLALGFALLHIAVAAWPRWNMWWAGEVSMPSSLVVFAFGVIVLLARVVALVIDKTNNFTKHDNPKVSDSSHHGL</sequence>
<reference evidence="2 3" key="1">
    <citation type="journal article" date="2016" name="Nat. Commun.">
        <title>Thousands of microbial genomes shed light on interconnected biogeochemical processes in an aquifer system.</title>
        <authorList>
            <person name="Anantharaman K."/>
            <person name="Brown C.T."/>
            <person name="Hug L.A."/>
            <person name="Sharon I."/>
            <person name="Castelle C.J."/>
            <person name="Probst A.J."/>
            <person name="Thomas B.C."/>
            <person name="Singh A."/>
            <person name="Wilkins M.J."/>
            <person name="Karaoz U."/>
            <person name="Brodie E.L."/>
            <person name="Williams K.H."/>
            <person name="Hubbard S.S."/>
            <person name="Banfield J.F."/>
        </authorList>
    </citation>
    <scope>NUCLEOTIDE SEQUENCE [LARGE SCALE GENOMIC DNA]</scope>
</reference>
<comment type="caution">
    <text evidence="2">The sequence shown here is derived from an EMBL/GenBank/DDBJ whole genome shotgun (WGS) entry which is preliminary data.</text>
</comment>
<keyword evidence="1" id="KW-0812">Transmembrane</keyword>